<dbReference type="GO" id="GO:0005634">
    <property type="term" value="C:nucleus"/>
    <property type="evidence" value="ECO:0007669"/>
    <property type="project" value="TreeGrafter"/>
</dbReference>
<dbReference type="RefSeq" id="XP_003061163.1">
    <property type="nucleotide sequence ID" value="XM_003061117.1"/>
</dbReference>
<dbReference type="InterPro" id="IPR002634">
    <property type="entry name" value="BolA"/>
</dbReference>
<reference evidence="2 3" key="1">
    <citation type="journal article" date="2009" name="Science">
        <title>Green evolution and dynamic adaptations revealed by genomes of the marine picoeukaryotes Micromonas.</title>
        <authorList>
            <person name="Worden A.Z."/>
            <person name="Lee J.H."/>
            <person name="Mock T."/>
            <person name="Rouze P."/>
            <person name="Simmons M.P."/>
            <person name="Aerts A.L."/>
            <person name="Allen A.E."/>
            <person name="Cuvelier M.L."/>
            <person name="Derelle E."/>
            <person name="Everett M.V."/>
            <person name="Foulon E."/>
            <person name="Grimwood J."/>
            <person name="Gundlach H."/>
            <person name="Henrissat B."/>
            <person name="Napoli C."/>
            <person name="McDonald S.M."/>
            <person name="Parker M.S."/>
            <person name="Rombauts S."/>
            <person name="Salamov A."/>
            <person name="Von Dassow P."/>
            <person name="Badger J.H."/>
            <person name="Coutinho P.M."/>
            <person name="Demir E."/>
            <person name="Dubchak I."/>
            <person name="Gentemann C."/>
            <person name="Eikrem W."/>
            <person name="Gready J.E."/>
            <person name="John U."/>
            <person name="Lanier W."/>
            <person name="Lindquist E.A."/>
            <person name="Lucas S."/>
            <person name="Mayer K.F."/>
            <person name="Moreau H."/>
            <person name="Not F."/>
            <person name="Otillar R."/>
            <person name="Panaud O."/>
            <person name="Pangilinan J."/>
            <person name="Paulsen I."/>
            <person name="Piegu B."/>
            <person name="Poliakov A."/>
            <person name="Robbens S."/>
            <person name="Schmutz J."/>
            <person name="Toulza E."/>
            <person name="Wyss T."/>
            <person name="Zelensky A."/>
            <person name="Zhou K."/>
            <person name="Armbrust E.V."/>
            <person name="Bhattacharya D."/>
            <person name="Goodenough U.W."/>
            <person name="Van de Peer Y."/>
            <person name="Grigoriev I.V."/>
        </authorList>
    </citation>
    <scope>NUCLEOTIDE SEQUENCE [LARGE SCALE GENOMIC DNA]</scope>
    <source>
        <strain evidence="2 3">CCMP1545</strain>
    </source>
</reference>
<name>C1MZ71_MICPC</name>
<dbReference type="GeneID" id="9686347"/>
<dbReference type="STRING" id="564608.C1MZ71"/>
<dbReference type="PIRSF" id="PIRSF003113">
    <property type="entry name" value="BolA"/>
    <property type="match status" value="1"/>
</dbReference>
<sequence>MPSVQQVEDLLRAALEAETVKVTDISGDCGESFEVEVVSKQFQGKLPIARHRLIHDALKNEMASIHALSIKKSQTPEQAAAAAAQ</sequence>
<evidence type="ECO:0000313" key="2">
    <source>
        <dbReference type="EMBL" id="EEH54813.1"/>
    </source>
</evidence>
<dbReference type="GO" id="GO:0005829">
    <property type="term" value="C:cytosol"/>
    <property type="evidence" value="ECO:0007669"/>
    <property type="project" value="TreeGrafter"/>
</dbReference>
<dbReference type="Proteomes" id="UP000001876">
    <property type="component" value="Unassembled WGS sequence"/>
</dbReference>
<keyword evidence="3" id="KW-1185">Reference proteome</keyword>
<comment type="similarity">
    <text evidence="1">Belongs to the BolA/IbaG family.</text>
</comment>
<evidence type="ECO:0000313" key="3">
    <source>
        <dbReference type="Proteomes" id="UP000001876"/>
    </source>
</evidence>
<dbReference type="PANTHER" id="PTHR12735">
    <property type="entry name" value="BOLA-LIKE PROTEIN-RELATED"/>
    <property type="match status" value="1"/>
</dbReference>
<dbReference type="SUPFAM" id="SSF82657">
    <property type="entry name" value="BolA-like"/>
    <property type="match status" value="1"/>
</dbReference>
<dbReference type="OMA" id="NEMASIH"/>
<dbReference type="Pfam" id="PF01722">
    <property type="entry name" value="BolA"/>
    <property type="match status" value="1"/>
</dbReference>
<dbReference type="GO" id="GO:0051604">
    <property type="term" value="P:protein maturation"/>
    <property type="evidence" value="ECO:0007669"/>
    <property type="project" value="InterPro"/>
</dbReference>
<dbReference type="PANTHER" id="PTHR12735:SF27">
    <property type="entry name" value="BOLA-LIKE PROTEIN 2"/>
    <property type="match status" value="1"/>
</dbReference>
<dbReference type="InterPro" id="IPR036065">
    <property type="entry name" value="BolA-like_sf"/>
</dbReference>
<dbReference type="OrthoDB" id="4983at2759"/>
<dbReference type="InterPro" id="IPR045115">
    <property type="entry name" value="BOL2"/>
</dbReference>
<dbReference type="eggNOG" id="KOG3348">
    <property type="taxonomic scope" value="Eukaryota"/>
</dbReference>
<evidence type="ECO:0000256" key="1">
    <source>
        <dbReference type="RuleBase" id="RU003860"/>
    </source>
</evidence>
<gene>
    <name evidence="2" type="ORF">MICPUCDRAFT_60626</name>
</gene>
<protein>
    <submittedName>
        <fullName evidence="2">Predicted protein</fullName>
    </submittedName>
</protein>
<dbReference type="AlphaFoldDB" id="C1MZ71"/>
<accession>C1MZ71</accession>
<dbReference type="GO" id="GO:0051537">
    <property type="term" value="F:2 iron, 2 sulfur cluster binding"/>
    <property type="evidence" value="ECO:0007669"/>
    <property type="project" value="InterPro"/>
</dbReference>
<dbReference type="Gene3D" id="3.30.300.90">
    <property type="entry name" value="BolA-like"/>
    <property type="match status" value="1"/>
</dbReference>
<proteinExistence type="inferred from homology"/>
<dbReference type="KEGG" id="mpp:MICPUCDRAFT_60626"/>
<dbReference type="GO" id="GO:0006879">
    <property type="term" value="P:intracellular iron ion homeostasis"/>
    <property type="evidence" value="ECO:0007669"/>
    <property type="project" value="InterPro"/>
</dbReference>
<organism evidence="3">
    <name type="scientific">Micromonas pusilla (strain CCMP1545)</name>
    <name type="common">Picoplanktonic green alga</name>
    <dbReference type="NCBI Taxonomy" id="564608"/>
    <lineage>
        <taxon>Eukaryota</taxon>
        <taxon>Viridiplantae</taxon>
        <taxon>Chlorophyta</taxon>
        <taxon>Mamiellophyceae</taxon>
        <taxon>Mamiellales</taxon>
        <taxon>Mamiellaceae</taxon>
        <taxon>Micromonas</taxon>
    </lineage>
</organism>
<dbReference type="EMBL" id="GG663743">
    <property type="protein sequence ID" value="EEH54813.1"/>
    <property type="molecule type" value="Genomic_DNA"/>
</dbReference>